<keyword evidence="9" id="KW-0137">Centromere</keyword>
<dbReference type="GO" id="GO:0051301">
    <property type="term" value="P:cell division"/>
    <property type="evidence" value="ECO:0007669"/>
    <property type="project" value="UniProtKB-KW"/>
</dbReference>
<protein>
    <recommendedName>
        <fullName evidence="11">Borealin N-terminal domain-containing protein</fullName>
    </recommendedName>
</protein>
<feature type="compositionally biased region" description="Polar residues" evidence="10">
    <location>
        <begin position="146"/>
        <end position="155"/>
    </location>
</feature>
<comment type="subcellular location">
    <subcellularLocation>
        <location evidence="2">Chromosome</location>
        <location evidence="2">Centromere</location>
    </subcellularLocation>
    <subcellularLocation>
        <location evidence="1">Nucleus</location>
    </subcellularLocation>
</comment>
<feature type="region of interest" description="Disordered" evidence="10">
    <location>
        <begin position="1"/>
        <end position="31"/>
    </location>
</feature>
<evidence type="ECO:0000256" key="8">
    <source>
        <dbReference type="ARBA" id="ARBA00023306"/>
    </source>
</evidence>
<feature type="compositionally biased region" description="Basic residues" evidence="10">
    <location>
        <begin position="1"/>
        <end position="11"/>
    </location>
</feature>
<keyword evidence="4" id="KW-0158">Chromosome</keyword>
<dbReference type="PANTHER" id="PTHR16040">
    <property type="entry name" value="AUSTRALIN, ISOFORM A-RELATED"/>
    <property type="match status" value="1"/>
</dbReference>
<sequence length="406" mass="43919">MESPISKKRKSPDREDPARTPTGTPARKRMRITQSQKQALVDNLQLESAFVRVHWFNAFVLMIAVTERARKLRAHYALQVQDLRARIERRVNRIPVALRKATMGELLEKHNATSRTAAGARDFKKPMPSKAIRNPALTISVDIGNRDSTSAITKSQNRRVKPPNDPGRFSDKENAPTAGNAYMPLDNPKKRNNPNATGAQSRAVSQVMRDAEIKILSPKSSNSRTFPQSPLLTSPGKPHSPGKPQQQLSVMSRPVTALKPSSPLKVMIENARARTAKDSSSDGSKSSPITTTRRVRATAQAKKATTRAAPAPVRPTTRQADRTASTSTASSNVSSGTTIIRSTRAAVASKNRGKTTAPSATKTRKTTARSQVATMAPTAKRLGGAGKNATGIDPPEAGGRVLRKRA</sequence>
<gene>
    <name evidence="12" type="ORF">Egran_04244</name>
</gene>
<dbReference type="Proteomes" id="UP000243515">
    <property type="component" value="Unassembled WGS sequence"/>
</dbReference>
<evidence type="ECO:0000256" key="4">
    <source>
        <dbReference type="ARBA" id="ARBA00022454"/>
    </source>
</evidence>
<evidence type="ECO:0000256" key="10">
    <source>
        <dbReference type="SAM" id="MobiDB-lite"/>
    </source>
</evidence>
<dbReference type="AlphaFoldDB" id="A0A232LV13"/>
<dbReference type="GO" id="GO:0000775">
    <property type="term" value="C:chromosome, centromeric region"/>
    <property type="evidence" value="ECO:0007669"/>
    <property type="project" value="UniProtKB-SubCell"/>
</dbReference>
<dbReference type="GO" id="GO:0051233">
    <property type="term" value="C:spindle midzone"/>
    <property type="evidence" value="ECO:0007669"/>
    <property type="project" value="TreeGrafter"/>
</dbReference>
<evidence type="ECO:0000259" key="11">
    <source>
        <dbReference type="Pfam" id="PF10444"/>
    </source>
</evidence>
<comment type="caution">
    <text evidence="12">The sequence shown here is derived from an EMBL/GenBank/DDBJ whole genome shotgun (WGS) entry which is preliminary data.</text>
</comment>
<keyword evidence="6" id="KW-0498">Mitosis</keyword>
<evidence type="ECO:0000256" key="5">
    <source>
        <dbReference type="ARBA" id="ARBA00022618"/>
    </source>
</evidence>
<feature type="region of interest" description="Disordered" evidence="10">
    <location>
        <begin position="143"/>
        <end position="256"/>
    </location>
</feature>
<reference evidence="12 13" key="1">
    <citation type="journal article" date="2015" name="Environ. Microbiol.">
        <title>Metagenome sequence of Elaphomyces granulatus from sporocarp tissue reveals Ascomycota ectomycorrhizal fingerprints of genome expansion and a Proteobacteria-rich microbiome.</title>
        <authorList>
            <person name="Quandt C.A."/>
            <person name="Kohler A."/>
            <person name="Hesse C.N."/>
            <person name="Sharpton T.J."/>
            <person name="Martin F."/>
            <person name="Spatafora J.W."/>
        </authorList>
    </citation>
    <scope>NUCLEOTIDE SEQUENCE [LARGE SCALE GENOMIC DNA]</scope>
    <source>
        <strain evidence="12 13">OSC145934</strain>
    </source>
</reference>
<keyword evidence="13" id="KW-1185">Reference proteome</keyword>
<dbReference type="InterPro" id="IPR018851">
    <property type="entry name" value="Borealin_N"/>
</dbReference>
<comment type="similarity">
    <text evidence="3">Belongs to the borealin family.</text>
</comment>
<evidence type="ECO:0000256" key="7">
    <source>
        <dbReference type="ARBA" id="ARBA00023242"/>
    </source>
</evidence>
<dbReference type="InterPro" id="IPR018867">
    <property type="entry name" value="Cell_div_borealin"/>
</dbReference>
<feature type="region of interest" description="Disordered" evidence="10">
    <location>
        <begin position="272"/>
        <end position="406"/>
    </location>
</feature>
<dbReference type="EMBL" id="NPHW01004388">
    <property type="protein sequence ID" value="OXV07993.1"/>
    <property type="molecule type" value="Genomic_DNA"/>
</dbReference>
<accession>A0A232LV13</accession>
<dbReference type="OrthoDB" id="2392550at2759"/>
<feature type="compositionally biased region" description="Polar residues" evidence="10">
    <location>
        <begin position="218"/>
        <end position="232"/>
    </location>
</feature>
<keyword evidence="8" id="KW-0131">Cell cycle</keyword>
<feature type="domain" description="Borealin N-terminal" evidence="11">
    <location>
        <begin position="36"/>
        <end position="109"/>
    </location>
</feature>
<keyword evidence="5" id="KW-0132">Cell division</keyword>
<dbReference type="PANTHER" id="PTHR16040:SF7">
    <property type="entry name" value="AUSTRALIN, ISOFORM A-RELATED"/>
    <property type="match status" value="1"/>
</dbReference>
<dbReference type="GO" id="GO:0032133">
    <property type="term" value="C:chromosome passenger complex"/>
    <property type="evidence" value="ECO:0007669"/>
    <property type="project" value="TreeGrafter"/>
</dbReference>
<evidence type="ECO:0000256" key="6">
    <source>
        <dbReference type="ARBA" id="ARBA00022776"/>
    </source>
</evidence>
<evidence type="ECO:0000313" key="12">
    <source>
        <dbReference type="EMBL" id="OXV07993.1"/>
    </source>
</evidence>
<keyword evidence="7" id="KW-0539">Nucleus</keyword>
<dbReference type="Pfam" id="PF10444">
    <property type="entry name" value="Nbl1_Borealin_N"/>
    <property type="match status" value="1"/>
</dbReference>
<dbReference type="GO" id="GO:0005634">
    <property type="term" value="C:nucleus"/>
    <property type="evidence" value="ECO:0007669"/>
    <property type="project" value="UniProtKB-SubCell"/>
</dbReference>
<name>A0A232LV13_9EURO</name>
<proteinExistence type="inferred from homology"/>
<dbReference type="GO" id="GO:0000070">
    <property type="term" value="P:mitotic sister chromatid segregation"/>
    <property type="evidence" value="ECO:0007669"/>
    <property type="project" value="TreeGrafter"/>
</dbReference>
<feature type="region of interest" description="Disordered" evidence="10">
    <location>
        <begin position="112"/>
        <end position="131"/>
    </location>
</feature>
<evidence type="ECO:0000256" key="3">
    <source>
        <dbReference type="ARBA" id="ARBA00009914"/>
    </source>
</evidence>
<evidence type="ECO:0000256" key="9">
    <source>
        <dbReference type="ARBA" id="ARBA00023328"/>
    </source>
</evidence>
<feature type="compositionally biased region" description="Low complexity" evidence="10">
    <location>
        <begin position="281"/>
        <end position="338"/>
    </location>
</feature>
<organism evidence="12 13">
    <name type="scientific">Elaphomyces granulatus</name>
    <dbReference type="NCBI Taxonomy" id="519963"/>
    <lineage>
        <taxon>Eukaryota</taxon>
        <taxon>Fungi</taxon>
        <taxon>Dikarya</taxon>
        <taxon>Ascomycota</taxon>
        <taxon>Pezizomycotina</taxon>
        <taxon>Eurotiomycetes</taxon>
        <taxon>Eurotiomycetidae</taxon>
        <taxon>Eurotiales</taxon>
        <taxon>Elaphomycetaceae</taxon>
        <taxon>Elaphomyces</taxon>
    </lineage>
</organism>
<evidence type="ECO:0000313" key="13">
    <source>
        <dbReference type="Proteomes" id="UP000243515"/>
    </source>
</evidence>
<evidence type="ECO:0000256" key="1">
    <source>
        <dbReference type="ARBA" id="ARBA00004123"/>
    </source>
</evidence>
<evidence type="ECO:0000256" key="2">
    <source>
        <dbReference type="ARBA" id="ARBA00004584"/>
    </source>
</evidence>
<feature type="compositionally biased region" description="Polar residues" evidence="10">
    <location>
        <begin position="193"/>
        <end position="204"/>
    </location>
</feature>